<gene>
    <name evidence="1" type="ORF">Slati_2763900</name>
</gene>
<proteinExistence type="predicted"/>
<comment type="caution">
    <text evidence="1">The sequence shown here is derived from an EMBL/GenBank/DDBJ whole genome shotgun (WGS) entry which is preliminary data.</text>
</comment>
<dbReference type="AlphaFoldDB" id="A0AAW2W0P5"/>
<name>A0AAW2W0P5_9LAMI</name>
<protein>
    <submittedName>
        <fullName evidence="1">Uncharacterized protein</fullName>
    </submittedName>
</protein>
<accession>A0AAW2W0P5</accession>
<organism evidence="1">
    <name type="scientific">Sesamum latifolium</name>
    <dbReference type="NCBI Taxonomy" id="2727402"/>
    <lineage>
        <taxon>Eukaryota</taxon>
        <taxon>Viridiplantae</taxon>
        <taxon>Streptophyta</taxon>
        <taxon>Embryophyta</taxon>
        <taxon>Tracheophyta</taxon>
        <taxon>Spermatophyta</taxon>
        <taxon>Magnoliopsida</taxon>
        <taxon>eudicotyledons</taxon>
        <taxon>Gunneridae</taxon>
        <taxon>Pentapetalae</taxon>
        <taxon>asterids</taxon>
        <taxon>lamiids</taxon>
        <taxon>Lamiales</taxon>
        <taxon>Pedaliaceae</taxon>
        <taxon>Sesamum</taxon>
    </lineage>
</organism>
<reference evidence="1" key="2">
    <citation type="journal article" date="2024" name="Plant">
        <title>Genomic evolution and insights into agronomic trait innovations of Sesamum species.</title>
        <authorList>
            <person name="Miao H."/>
            <person name="Wang L."/>
            <person name="Qu L."/>
            <person name="Liu H."/>
            <person name="Sun Y."/>
            <person name="Le M."/>
            <person name="Wang Q."/>
            <person name="Wei S."/>
            <person name="Zheng Y."/>
            <person name="Lin W."/>
            <person name="Duan Y."/>
            <person name="Cao H."/>
            <person name="Xiong S."/>
            <person name="Wang X."/>
            <person name="Wei L."/>
            <person name="Li C."/>
            <person name="Ma Q."/>
            <person name="Ju M."/>
            <person name="Zhao R."/>
            <person name="Li G."/>
            <person name="Mu C."/>
            <person name="Tian Q."/>
            <person name="Mei H."/>
            <person name="Zhang T."/>
            <person name="Gao T."/>
            <person name="Zhang H."/>
        </authorList>
    </citation>
    <scope>NUCLEOTIDE SEQUENCE</scope>
    <source>
        <strain evidence="1">KEN1</strain>
    </source>
</reference>
<dbReference type="PANTHER" id="PTHR48475">
    <property type="entry name" value="RIBONUCLEASE H"/>
    <property type="match status" value="1"/>
</dbReference>
<dbReference type="PANTHER" id="PTHR48475:SF2">
    <property type="entry name" value="RIBONUCLEASE H"/>
    <property type="match status" value="1"/>
</dbReference>
<evidence type="ECO:0000313" key="1">
    <source>
        <dbReference type="EMBL" id="KAL0434296.1"/>
    </source>
</evidence>
<reference evidence="1" key="1">
    <citation type="submission" date="2020-06" db="EMBL/GenBank/DDBJ databases">
        <authorList>
            <person name="Li T."/>
            <person name="Hu X."/>
            <person name="Zhang T."/>
            <person name="Song X."/>
            <person name="Zhang H."/>
            <person name="Dai N."/>
            <person name="Sheng W."/>
            <person name="Hou X."/>
            <person name="Wei L."/>
        </authorList>
    </citation>
    <scope>NUCLEOTIDE SEQUENCE</scope>
    <source>
        <strain evidence="1">KEN1</strain>
        <tissue evidence="1">Leaf</tissue>
    </source>
</reference>
<sequence>MTKWAIELNDYDISYQPKTTIKAQALVKFVNEAMLVEEDDRKWLLHANNSSTLAGDEAGVVVTTPEGEELEYAFRFYLKA</sequence>
<dbReference type="EMBL" id="JACGWN010000009">
    <property type="protein sequence ID" value="KAL0434296.1"/>
    <property type="molecule type" value="Genomic_DNA"/>
</dbReference>